<evidence type="ECO:0000256" key="4">
    <source>
        <dbReference type="ARBA" id="ARBA00022989"/>
    </source>
</evidence>
<evidence type="ECO:0000256" key="2">
    <source>
        <dbReference type="ARBA" id="ARBA00022475"/>
    </source>
</evidence>
<keyword evidence="5 6" id="KW-0472">Membrane</keyword>
<accession>A0ABN2ABR3</accession>
<feature type="domain" description="Type II secretion system protein GspF" evidence="7">
    <location>
        <begin position="105"/>
        <end position="224"/>
    </location>
</feature>
<evidence type="ECO:0000313" key="8">
    <source>
        <dbReference type="EMBL" id="GAA1515157.1"/>
    </source>
</evidence>
<evidence type="ECO:0000256" key="5">
    <source>
        <dbReference type="ARBA" id="ARBA00023136"/>
    </source>
</evidence>
<evidence type="ECO:0000256" key="1">
    <source>
        <dbReference type="ARBA" id="ARBA00004651"/>
    </source>
</evidence>
<evidence type="ECO:0000313" key="9">
    <source>
        <dbReference type="Proteomes" id="UP001500842"/>
    </source>
</evidence>
<feature type="transmembrane region" description="Helical" evidence="6">
    <location>
        <begin position="6"/>
        <end position="25"/>
    </location>
</feature>
<dbReference type="Pfam" id="PF00482">
    <property type="entry name" value="T2SSF"/>
    <property type="match status" value="1"/>
</dbReference>
<keyword evidence="2" id="KW-1003">Cell membrane</keyword>
<dbReference type="RefSeq" id="WP_344111900.1">
    <property type="nucleotide sequence ID" value="NZ_BAAAOR010000014.1"/>
</dbReference>
<evidence type="ECO:0000256" key="6">
    <source>
        <dbReference type="SAM" id="Phobius"/>
    </source>
</evidence>
<evidence type="ECO:0000256" key="3">
    <source>
        <dbReference type="ARBA" id="ARBA00022692"/>
    </source>
</evidence>
<proteinExistence type="predicted"/>
<dbReference type="Proteomes" id="UP001500842">
    <property type="component" value="Unassembled WGS sequence"/>
</dbReference>
<keyword evidence="3 6" id="KW-0812">Transmembrane</keyword>
<feature type="transmembrane region" description="Helical" evidence="6">
    <location>
        <begin position="68"/>
        <end position="86"/>
    </location>
</feature>
<dbReference type="PANTHER" id="PTHR35007:SF4">
    <property type="entry name" value="CONSERVED TRANSMEMBRANE PROTEIN-RELATED"/>
    <property type="match status" value="1"/>
</dbReference>
<sequence length="270" mass="26776">MTGAGTVTVVAAVAVTVAGGIVLLAPARQRLAGPADRDGGRPARGRLLPAVVVAAVVAMAGRGSPQGVVLPLLAVALGAAVVRGLAARRRDRAAAEVRRRVVDLCDALRSELAAGQTAAGALDRAAAEWPLVAPAAQAARTGADLVAALRGLAATPGGDALRVVAAAWQVAHRTGHGLADTLGRVASDLRAAERTRRVVGGELASARATARLLAGLPVLALVMGSGAGADPLRFLLGHPAGLACLAGGLAAGYAGLAWIEALARDVDRHG</sequence>
<gene>
    <name evidence="8" type="ORF">GCM10009788_19410</name>
</gene>
<reference evidence="8 9" key="1">
    <citation type="journal article" date="2019" name="Int. J. Syst. Evol. Microbiol.">
        <title>The Global Catalogue of Microorganisms (GCM) 10K type strain sequencing project: providing services to taxonomists for standard genome sequencing and annotation.</title>
        <authorList>
            <consortium name="The Broad Institute Genomics Platform"/>
            <consortium name="The Broad Institute Genome Sequencing Center for Infectious Disease"/>
            <person name="Wu L."/>
            <person name="Ma J."/>
        </authorList>
    </citation>
    <scope>NUCLEOTIDE SEQUENCE [LARGE SCALE GENOMIC DNA]</scope>
    <source>
        <strain evidence="8 9">JCM 14942</strain>
    </source>
</reference>
<dbReference type="InterPro" id="IPR018076">
    <property type="entry name" value="T2SS_GspF_dom"/>
</dbReference>
<comment type="subcellular location">
    <subcellularLocation>
        <location evidence="1">Cell membrane</location>
        <topology evidence="1">Multi-pass membrane protein</topology>
    </subcellularLocation>
</comment>
<feature type="transmembrane region" description="Helical" evidence="6">
    <location>
        <begin position="235"/>
        <end position="259"/>
    </location>
</feature>
<comment type="caution">
    <text evidence="8">The sequence shown here is derived from an EMBL/GenBank/DDBJ whole genome shotgun (WGS) entry which is preliminary data.</text>
</comment>
<keyword evidence="9" id="KW-1185">Reference proteome</keyword>
<protein>
    <recommendedName>
        <fullName evidence="7">Type II secretion system protein GspF domain-containing protein</fullName>
    </recommendedName>
</protein>
<dbReference type="PANTHER" id="PTHR35007">
    <property type="entry name" value="INTEGRAL MEMBRANE PROTEIN-RELATED"/>
    <property type="match status" value="1"/>
</dbReference>
<feature type="transmembrane region" description="Helical" evidence="6">
    <location>
        <begin position="212"/>
        <end position="229"/>
    </location>
</feature>
<organism evidence="8 9">
    <name type="scientific">Nocardioides humi</name>
    <dbReference type="NCBI Taxonomy" id="449461"/>
    <lineage>
        <taxon>Bacteria</taxon>
        <taxon>Bacillati</taxon>
        <taxon>Actinomycetota</taxon>
        <taxon>Actinomycetes</taxon>
        <taxon>Propionibacteriales</taxon>
        <taxon>Nocardioidaceae</taxon>
        <taxon>Nocardioides</taxon>
    </lineage>
</organism>
<keyword evidence="4 6" id="KW-1133">Transmembrane helix</keyword>
<dbReference type="EMBL" id="BAAAOR010000014">
    <property type="protein sequence ID" value="GAA1515157.1"/>
    <property type="molecule type" value="Genomic_DNA"/>
</dbReference>
<evidence type="ECO:0000259" key="7">
    <source>
        <dbReference type="Pfam" id="PF00482"/>
    </source>
</evidence>
<feature type="transmembrane region" description="Helical" evidence="6">
    <location>
        <begin position="46"/>
        <end position="62"/>
    </location>
</feature>
<name>A0ABN2ABR3_9ACTN</name>